<organism evidence="7 8">
    <name type="scientific">Pigmentiphaga litoralis</name>
    <dbReference type="NCBI Taxonomy" id="516702"/>
    <lineage>
        <taxon>Bacteria</taxon>
        <taxon>Pseudomonadati</taxon>
        <taxon>Pseudomonadota</taxon>
        <taxon>Betaproteobacteria</taxon>
        <taxon>Burkholderiales</taxon>
        <taxon>Alcaligenaceae</taxon>
        <taxon>Pigmentiphaga</taxon>
    </lineage>
</organism>
<dbReference type="NCBIfam" id="NF003593">
    <property type="entry name" value="PRK05255.1-1"/>
    <property type="match status" value="1"/>
</dbReference>
<dbReference type="PIRSF" id="PIRSF016183">
    <property type="entry name" value="UCP016183"/>
    <property type="match status" value="1"/>
</dbReference>
<protein>
    <recommendedName>
        <fullName evidence="5">Dual-action ribosomal maturation protein DarP</fullName>
    </recommendedName>
    <alternativeName>
        <fullName evidence="5">Large ribosomal subunit assembly factor DarP</fullName>
    </alternativeName>
</protein>
<proteinExistence type="inferred from homology"/>
<dbReference type="InterPro" id="IPR006839">
    <property type="entry name" value="DarP"/>
</dbReference>
<evidence type="ECO:0000313" key="8">
    <source>
        <dbReference type="Proteomes" id="UP000542125"/>
    </source>
</evidence>
<comment type="similarity">
    <text evidence="5">Belongs to the DarP family.</text>
</comment>
<feature type="region of interest" description="Disordered" evidence="6">
    <location>
        <begin position="1"/>
        <end position="37"/>
    </location>
</feature>
<dbReference type="InterPro" id="IPR023153">
    <property type="entry name" value="DarP_sf"/>
</dbReference>
<dbReference type="GO" id="GO:0005829">
    <property type="term" value="C:cytosol"/>
    <property type="evidence" value="ECO:0007669"/>
    <property type="project" value="TreeGrafter"/>
</dbReference>
<comment type="subcellular location">
    <subcellularLocation>
        <location evidence="5">Cytoplasm</location>
    </subcellularLocation>
    <text evidence="5">Associates with late stage pre-50S ribosomal subunits.</text>
</comment>
<dbReference type="GO" id="GO:0043022">
    <property type="term" value="F:ribosome binding"/>
    <property type="evidence" value="ECO:0007669"/>
    <property type="project" value="UniProtKB-UniRule"/>
</dbReference>
<dbReference type="CDD" id="cd16331">
    <property type="entry name" value="YjgA-like"/>
    <property type="match status" value="1"/>
</dbReference>
<dbReference type="RefSeq" id="WP_179589159.1">
    <property type="nucleotide sequence ID" value="NZ_JACBYR010000002.1"/>
</dbReference>
<keyword evidence="1 5" id="KW-0963">Cytoplasm</keyword>
<accession>A0A7Y9IYI6</accession>
<dbReference type="PANTHER" id="PTHR38101">
    <property type="entry name" value="UPF0307 PROTEIN YJGA"/>
    <property type="match status" value="1"/>
</dbReference>
<keyword evidence="8" id="KW-1185">Reference proteome</keyword>
<keyword evidence="4 5" id="KW-0694">RNA-binding</keyword>
<dbReference type="Pfam" id="PF04751">
    <property type="entry name" value="DarP"/>
    <property type="match status" value="1"/>
</dbReference>
<evidence type="ECO:0000256" key="1">
    <source>
        <dbReference type="ARBA" id="ARBA00022490"/>
    </source>
</evidence>
<evidence type="ECO:0000256" key="4">
    <source>
        <dbReference type="ARBA" id="ARBA00022884"/>
    </source>
</evidence>
<keyword evidence="2 5" id="KW-0690">Ribosome biogenesis</keyword>
<evidence type="ECO:0000256" key="6">
    <source>
        <dbReference type="SAM" id="MobiDB-lite"/>
    </source>
</evidence>
<dbReference type="Proteomes" id="UP000542125">
    <property type="component" value="Unassembled WGS sequence"/>
</dbReference>
<dbReference type="AlphaFoldDB" id="A0A7Y9IYI6"/>
<dbReference type="EMBL" id="JACBYR010000002">
    <property type="protein sequence ID" value="NYE85165.1"/>
    <property type="molecule type" value="Genomic_DNA"/>
</dbReference>
<evidence type="ECO:0000256" key="3">
    <source>
        <dbReference type="ARBA" id="ARBA00022730"/>
    </source>
</evidence>
<comment type="function">
    <text evidence="5">Member of a network of 50S ribosomal subunit biogenesis factors which assembles along the 30S-50S interface, preventing incorrect 23S rRNA structures from forming. Promotes peptidyl transferase center (PTC) maturation.</text>
</comment>
<dbReference type="GO" id="GO:0019843">
    <property type="term" value="F:rRNA binding"/>
    <property type="evidence" value="ECO:0007669"/>
    <property type="project" value="UniProtKB-UniRule"/>
</dbReference>
<feature type="compositionally biased region" description="Basic and acidic residues" evidence="6">
    <location>
        <begin position="189"/>
        <end position="200"/>
    </location>
</feature>
<dbReference type="GO" id="GO:1902626">
    <property type="term" value="P:assembly of large subunit precursor of preribosome"/>
    <property type="evidence" value="ECO:0007669"/>
    <property type="project" value="UniProtKB-UniRule"/>
</dbReference>
<keyword evidence="3 5" id="KW-0699">rRNA-binding</keyword>
<sequence>MSRKSFVPIDTNPPVRIDEDGNPDLRPPSKSQLKRDSTRLQELGVRLTKLSPARLKQLPLAELLYQAIREAQKITSHEAKRRQMQLVGKLMRDAQIDPIQAQLAKWEGDSQDEIAAFHQLELWRDKLLADDEHFTKFMNLYPAADAQQMRALIRAARKEQAANKALLQGHEPQRKHFRVLFQEIKRLQADAQGDTDRDTESDIDDDEDD</sequence>
<reference evidence="7 8" key="1">
    <citation type="submission" date="2020-07" db="EMBL/GenBank/DDBJ databases">
        <title>Genomic Encyclopedia of Type Strains, Phase IV (KMG-V): Genome sequencing to study the core and pangenomes of soil and plant-associated prokaryotes.</title>
        <authorList>
            <person name="Whitman W."/>
        </authorList>
    </citation>
    <scope>NUCLEOTIDE SEQUENCE [LARGE SCALE GENOMIC DNA]</scope>
    <source>
        <strain evidence="7 8">SAS40</strain>
    </source>
</reference>
<dbReference type="SUPFAM" id="SSF158710">
    <property type="entry name" value="PSPTO4464-like"/>
    <property type="match status" value="1"/>
</dbReference>
<comment type="caution">
    <text evidence="7">The sequence shown here is derived from an EMBL/GenBank/DDBJ whole genome shotgun (WGS) entry which is preliminary data.</text>
</comment>
<evidence type="ECO:0000256" key="5">
    <source>
        <dbReference type="HAMAP-Rule" id="MF_00765"/>
    </source>
</evidence>
<evidence type="ECO:0000313" key="7">
    <source>
        <dbReference type="EMBL" id="NYE85165.1"/>
    </source>
</evidence>
<dbReference type="PANTHER" id="PTHR38101:SF1">
    <property type="entry name" value="UPF0307 PROTEIN YJGA"/>
    <property type="match status" value="1"/>
</dbReference>
<feature type="region of interest" description="Disordered" evidence="6">
    <location>
        <begin position="189"/>
        <end position="209"/>
    </location>
</feature>
<dbReference type="Gene3D" id="1.10.60.30">
    <property type="entry name" value="PSPTO4464-like domains"/>
    <property type="match status" value="2"/>
</dbReference>
<name>A0A7Y9IYI6_9BURK</name>
<gene>
    <name evidence="5" type="primary">darP</name>
    <name evidence="7" type="ORF">FHW18_004472</name>
</gene>
<dbReference type="HAMAP" id="MF_00765">
    <property type="entry name" value="DarP"/>
    <property type="match status" value="1"/>
</dbReference>
<evidence type="ECO:0000256" key="2">
    <source>
        <dbReference type="ARBA" id="ARBA00022517"/>
    </source>
</evidence>